<gene>
    <name evidence="1" type="ORF">NMS_2171</name>
</gene>
<dbReference type="Proteomes" id="UP000031760">
    <property type="component" value="Chromosome"/>
</dbReference>
<name>W8VSG6_9FLAO</name>
<keyword evidence="2" id="KW-1185">Reference proteome</keyword>
<reference evidence="1 2" key="1">
    <citation type="journal article" date="2014" name="Proc. Natl. Acad. Sci. U.S.A.">
        <title>Functional characterization of flavobacteria rhodopsins reveals a unique class of light-driven chloride pump in bacteria.</title>
        <authorList>
            <person name="Yoshizawa S."/>
            <person name="Kumagai Y."/>
            <person name="Kim H."/>
            <person name="Ogura Y."/>
            <person name="Hayashi T."/>
            <person name="Iwasaki W."/>
            <person name="DeLong E.F."/>
            <person name="Kogure K."/>
        </authorList>
    </citation>
    <scope>NUCLEOTIDE SEQUENCE [LARGE SCALE GENOMIC DNA]</scope>
    <source>
        <strain evidence="1 2">S1-08</strain>
    </source>
</reference>
<dbReference type="HOGENOM" id="CLU_157927_0_0_10"/>
<sequence>MIMRFLAVFVLAILTTSCDDQEVDNDLIGAWKHVESLSDIGDGKATFHRVNSDKTLLFTAYGTVISNENVCMGNNFQEGTVATWNPSDKGFQLEDCKATYTLDKEIGVLVVNYQCMEACAEKYVRAD</sequence>
<proteinExistence type="predicted"/>
<evidence type="ECO:0008006" key="3">
    <source>
        <dbReference type="Google" id="ProtNLM"/>
    </source>
</evidence>
<dbReference type="AlphaFoldDB" id="W8VSG6"/>
<protein>
    <recommendedName>
        <fullName evidence="3">Lipocalin-like domain-containing protein</fullName>
    </recommendedName>
</protein>
<organism evidence="1 2">
    <name type="scientific">Nonlabens marinus S1-08</name>
    <dbReference type="NCBI Taxonomy" id="1454201"/>
    <lineage>
        <taxon>Bacteria</taxon>
        <taxon>Pseudomonadati</taxon>
        <taxon>Bacteroidota</taxon>
        <taxon>Flavobacteriia</taxon>
        <taxon>Flavobacteriales</taxon>
        <taxon>Flavobacteriaceae</taxon>
        <taxon>Nonlabens</taxon>
    </lineage>
</organism>
<dbReference type="KEGG" id="nmf:NMS_2171"/>
<evidence type="ECO:0000313" key="2">
    <source>
        <dbReference type="Proteomes" id="UP000031760"/>
    </source>
</evidence>
<dbReference type="EMBL" id="AP014548">
    <property type="protein sequence ID" value="BAO56180.1"/>
    <property type="molecule type" value="Genomic_DNA"/>
</dbReference>
<evidence type="ECO:0000313" key="1">
    <source>
        <dbReference type="EMBL" id="BAO56180.1"/>
    </source>
</evidence>
<accession>W8VSG6</accession>
<dbReference type="PROSITE" id="PS51257">
    <property type="entry name" value="PROKAR_LIPOPROTEIN"/>
    <property type="match status" value="1"/>
</dbReference>